<dbReference type="Gene3D" id="2.40.160.50">
    <property type="entry name" value="membrane protein fhac: a member of the omp85/tpsb transporter family"/>
    <property type="match status" value="1"/>
</dbReference>
<organism evidence="4 5">
    <name type="scientific">Pigmentiphaga soli</name>
    <dbReference type="NCBI Taxonomy" id="1007095"/>
    <lineage>
        <taxon>Bacteria</taxon>
        <taxon>Pseudomonadati</taxon>
        <taxon>Pseudomonadota</taxon>
        <taxon>Betaproteobacteria</taxon>
        <taxon>Burkholderiales</taxon>
        <taxon>Alcaligenaceae</taxon>
        <taxon>Pigmentiphaga</taxon>
    </lineage>
</organism>
<feature type="domain" description="Bacterial surface antigen (D15)" evidence="3">
    <location>
        <begin position="437"/>
        <end position="633"/>
    </location>
</feature>
<evidence type="ECO:0000259" key="3">
    <source>
        <dbReference type="Pfam" id="PF01103"/>
    </source>
</evidence>
<comment type="caution">
    <text evidence="4">The sequence shown here is derived from an EMBL/GenBank/DDBJ whole genome shotgun (WGS) entry which is preliminary data.</text>
</comment>
<keyword evidence="5" id="KW-1185">Reference proteome</keyword>
<name>A0ABP8H4K1_9BURK</name>
<evidence type="ECO:0000256" key="1">
    <source>
        <dbReference type="ARBA" id="ARBA00004370"/>
    </source>
</evidence>
<dbReference type="RefSeq" id="WP_345250116.1">
    <property type="nucleotide sequence ID" value="NZ_BAABFO010000011.1"/>
</dbReference>
<evidence type="ECO:0000313" key="5">
    <source>
        <dbReference type="Proteomes" id="UP001501671"/>
    </source>
</evidence>
<sequence>MSRFRRIASARAARLAGLRAARWLALALGVGWAAAGWAARPSVQIAAQGLPSGVLDAVSKAVQSVAALAEDEDGGEATRLRRRARTAAVDALATEGYFSPQVEFGEGGDPATAWDIRIDPGPRTVIEAVDLQFTGTLAGPDFAARADELRRGWGLAEGAPFRNEAWENAKRTLLDAAGAVDFPLARLVETSADVDPQRASARLHVKLDSGPAVRFGQVEVRGLKRVPEGVVERYVRVQPGQRYDRDRMVEWQQELTATPFFSGARLQLDQRGLAPAPAEEVPGLMPESMEKARETGTAPPYQGPPEVTLPILASVTESRPRRMSVSLGVDSEAGPRVESVYRQNVVAGYPVELETGGRLDRLRQLGYADIHLAPDPAGHQDSFGVLAQHSDIEGLDVHRLAVGAIRVYTRKPTDPGKRVEYETRLGSRLAREHVKIDGVESYDSTTATGTIEWLRRDVNDKYDPREGNLIALGAGLGTELDGSNRFGRLTARGQYWWSLSPRDVLTVRAEIGKLWAVDVLRVPDDFAFRTGGARSVRGYRYLGLGRHVGDAILGDATLAVASIEGTHYFNERFGGALFVDTGNVAPSFGQMKLATGVGAGLRVRTPAGPLNLDVAYAVRDKGVRLNFSLGIAF</sequence>
<proteinExistence type="predicted"/>
<gene>
    <name evidence="4" type="ORF">GCM10023144_26160</name>
</gene>
<comment type="subcellular location">
    <subcellularLocation>
        <location evidence="1">Membrane</location>
    </subcellularLocation>
</comment>
<dbReference type="Proteomes" id="UP001501671">
    <property type="component" value="Unassembled WGS sequence"/>
</dbReference>
<evidence type="ECO:0000256" key="2">
    <source>
        <dbReference type="ARBA" id="ARBA00023136"/>
    </source>
</evidence>
<dbReference type="EMBL" id="BAABFO010000011">
    <property type="protein sequence ID" value="GAA4334175.1"/>
    <property type="molecule type" value="Genomic_DNA"/>
</dbReference>
<dbReference type="Pfam" id="PF01103">
    <property type="entry name" value="Omp85"/>
    <property type="match status" value="1"/>
</dbReference>
<protein>
    <submittedName>
        <fullName evidence="4">BamA/TamA family outer membrane protein</fullName>
    </submittedName>
</protein>
<dbReference type="Gene3D" id="3.10.20.310">
    <property type="entry name" value="membrane protein fhac"/>
    <property type="match status" value="2"/>
</dbReference>
<evidence type="ECO:0000313" key="4">
    <source>
        <dbReference type="EMBL" id="GAA4334175.1"/>
    </source>
</evidence>
<keyword evidence="2" id="KW-0472">Membrane</keyword>
<dbReference type="InterPro" id="IPR000184">
    <property type="entry name" value="Bac_surfAg_D15"/>
</dbReference>
<accession>A0ABP8H4K1</accession>
<reference evidence="5" key="1">
    <citation type="journal article" date="2019" name="Int. J. Syst. Evol. Microbiol.">
        <title>The Global Catalogue of Microorganisms (GCM) 10K type strain sequencing project: providing services to taxonomists for standard genome sequencing and annotation.</title>
        <authorList>
            <consortium name="The Broad Institute Genomics Platform"/>
            <consortium name="The Broad Institute Genome Sequencing Center for Infectious Disease"/>
            <person name="Wu L."/>
            <person name="Ma J."/>
        </authorList>
    </citation>
    <scope>NUCLEOTIDE SEQUENCE [LARGE SCALE GENOMIC DNA]</scope>
    <source>
        <strain evidence="5">JCM 17666</strain>
    </source>
</reference>